<name>A0A6N4THS8_9FIRM</name>
<feature type="transmembrane region" description="Helical" evidence="1">
    <location>
        <begin position="193"/>
        <end position="214"/>
    </location>
</feature>
<dbReference type="AlphaFoldDB" id="A0A6N4THS8"/>
<evidence type="ECO:0000256" key="1">
    <source>
        <dbReference type="SAM" id="Phobius"/>
    </source>
</evidence>
<keyword evidence="1" id="KW-1133">Transmembrane helix</keyword>
<feature type="transmembrane region" description="Helical" evidence="1">
    <location>
        <begin position="7"/>
        <end position="25"/>
    </location>
</feature>
<feature type="transmembrane region" description="Helical" evidence="1">
    <location>
        <begin position="31"/>
        <end position="50"/>
    </location>
</feature>
<dbReference type="Proteomes" id="UP000464754">
    <property type="component" value="Chromosome"/>
</dbReference>
<reference evidence="4" key="1">
    <citation type="submission" date="2019-05" db="EMBL/GenBank/DDBJ databases">
        <title>Complete genome sequencing of Absiella argi strain JCM 30884.</title>
        <authorList>
            <person name="Sakamoto M."/>
            <person name="Murakami T."/>
            <person name="Mori H."/>
        </authorList>
    </citation>
    <scope>NUCLEOTIDE SEQUENCE [LARGE SCALE GENOMIC DNA]</scope>
    <source>
        <strain evidence="4">JCM 30884</strain>
    </source>
</reference>
<feature type="transmembrane region" description="Helical" evidence="1">
    <location>
        <begin position="71"/>
        <end position="90"/>
    </location>
</feature>
<feature type="transmembrane region" description="Helical" evidence="1">
    <location>
        <begin position="110"/>
        <end position="128"/>
    </location>
</feature>
<dbReference type="InterPro" id="IPR025517">
    <property type="entry name" value="DUF4405"/>
</dbReference>
<dbReference type="RefSeq" id="WP_163051744.1">
    <property type="nucleotide sequence ID" value="NZ_AP019695.1"/>
</dbReference>
<protein>
    <submittedName>
        <fullName evidence="3">Membrane protein</fullName>
    </submittedName>
</protein>
<dbReference type="Pfam" id="PF14358">
    <property type="entry name" value="DUF4405"/>
    <property type="match status" value="1"/>
</dbReference>
<evidence type="ECO:0000313" key="4">
    <source>
        <dbReference type="Proteomes" id="UP000464754"/>
    </source>
</evidence>
<organism evidence="3 4">
    <name type="scientific">Amedibacterium intestinale</name>
    <dbReference type="NCBI Taxonomy" id="2583452"/>
    <lineage>
        <taxon>Bacteria</taxon>
        <taxon>Bacillati</taxon>
        <taxon>Bacillota</taxon>
        <taxon>Erysipelotrichia</taxon>
        <taxon>Erysipelotrichales</taxon>
        <taxon>Erysipelotrichaceae</taxon>
        <taxon>Amedibacterium</taxon>
    </lineage>
</organism>
<keyword evidence="1" id="KW-0472">Membrane</keyword>
<dbReference type="EMBL" id="AP019695">
    <property type="protein sequence ID" value="BBK22333.1"/>
    <property type="molecule type" value="Genomic_DNA"/>
</dbReference>
<proteinExistence type="predicted"/>
<evidence type="ECO:0000259" key="2">
    <source>
        <dbReference type="Pfam" id="PF14358"/>
    </source>
</evidence>
<gene>
    <name evidence="3" type="ORF">Aargi30884_12360</name>
</gene>
<dbReference type="KEGG" id="aarg:Aargi30884_12360"/>
<evidence type="ECO:0000313" key="3">
    <source>
        <dbReference type="EMBL" id="BBK22333.1"/>
    </source>
</evidence>
<sequence length="219" mass="26201">MSRKVQLRLLIDFLMILCSLFVMGYQHTEVFLHEWLGVCFFVLFLLHNILNISWYKVIWKTKWTKTKILSVTINILLLIAFLTAVLSGILMSNYAFPFLNIHFAALTRKLHLTSTAWCFVFMSLHLGMHWESIFQMFKRKISKGKFADFLVTFFQTLGYMLVLYGVYVFFERKLWNELFLLVEFVFLNYQEFLFVYIIKQIAMMSLFTWIGLMLKKLVK</sequence>
<feature type="transmembrane region" description="Helical" evidence="1">
    <location>
        <begin position="149"/>
        <end position="170"/>
    </location>
</feature>
<keyword evidence="4" id="KW-1185">Reference proteome</keyword>
<keyword evidence="1" id="KW-0812">Transmembrane</keyword>
<accession>A0A6N4THS8</accession>
<feature type="domain" description="Flavinylation-associated cytochrome" evidence="2">
    <location>
        <begin position="73"/>
        <end position="130"/>
    </location>
</feature>